<evidence type="ECO:0000313" key="3">
    <source>
        <dbReference type="EnsemblFungi" id="PTTG_30554-t43_1-p1"/>
    </source>
</evidence>
<reference evidence="2" key="1">
    <citation type="submission" date="2009-11" db="EMBL/GenBank/DDBJ databases">
        <authorList>
            <consortium name="The Broad Institute Genome Sequencing Platform"/>
            <person name="Ward D."/>
            <person name="Feldgarden M."/>
            <person name="Earl A."/>
            <person name="Young S.K."/>
            <person name="Zeng Q."/>
            <person name="Koehrsen M."/>
            <person name="Alvarado L."/>
            <person name="Berlin A."/>
            <person name="Bochicchio J."/>
            <person name="Borenstein D."/>
            <person name="Chapman S.B."/>
            <person name="Chen Z."/>
            <person name="Engels R."/>
            <person name="Freedman E."/>
            <person name="Gellesch M."/>
            <person name="Goldberg J."/>
            <person name="Griggs A."/>
            <person name="Gujja S."/>
            <person name="Heilman E."/>
            <person name="Heiman D."/>
            <person name="Hepburn T."/>
            <person name="Howarth C."/>
            <person name="Jen D."/>
            <person name="Larson L."/>
            <person name="Lewis B."/>
            <person name="Mehta T."/>
            <person name="Park D."/>
            <person name="Pearson M."/>
            <person name="Roberts A."/>
            <person name="Saif S."/>
            <person name="Shea T."/>
            <person name="Shenoy N."/>
            <person name="Sisk P."/>
            <person name="Stolte C."/>
            <person name="Sykes S."/>
            <person name="Thomson T."/>
            <person name="Walk T."/>
            <person name="White J."/>
            <person name="Yandava C."/>
            <person name="Izard J."/>
            <person name="Baranova O.V."/>
            <person name="Blanton J.M."/>
            <person name="Tanner A.C."/>
            <person name="Dewhirst F.E."/>
            <person name="Haas B."/>
            <person name="Nusbaum C."/>
            <person name="Birren B."/>
        </authorList>
    </citation>
    <scope>NUCLEOTIDE SEQUENCE [LARGE SCALE GENOMIC DNA]</scope>
    <source>
        <strain evidence="2">1-1 BBBD Race 1</strain>
    </source>
</reference>
<feature type="region of interest" description="Disordered" evidence="1">
    <location>
        <begin position="173"/>
        <end position="195"/>
    </location>
</feature>
<feature type="region of interest" description="Disordered" evidence="1">
    <location>
        <begin position="1"/>
        <end position="94"/>
    </location>
</feature>
<accession>A0A180FYA4</accession>
<feature type="compositionally biased region" description="Low complexity" evidence="1">
    <location>
        <begin position="23"/>
        <end position="37"/>
    </location>
</feature>
<reference evidence="3 4" key="3">
    <citation type="journal article" date="2017" name="G3 (Bethesda)">
        <title>Comparative analysis highlights variable genome content of wheat rusts and divergence of the mating loci.</title>
        <authorList>
            <person name="Cuomo C.A."/>
            <person name="Bakkeren G."/>
            <person name="Khalil H.B."/>
            <person name="Panwar V."/>
            <person name="Joly D."/>
            <person name="Linning R."/>
            <person name="Sakthikumar S."/>
            <person name="Song X."/>
            <person name="Adiconis X."/>
            <person name="Fan L."/>
            <person name="Goldberg J.M."/>
            <person name="Levin J.Z."/>
            <person name="Young S."/>
            <person name="Zeng Q."/>
            <person name="Anikster Y."/>
            <person name="Bruce M."/>
            <person name="Wang M."/>
            <person name="Yin C."/>
            <person name="McCallum B."/>
            <person name="Szabo L.J."/>
            <person name="Hulbert S."/>
            <person name="Chen X."/>
            <person name="Fellers J.P."/>
        </authorList>
    </citation>
    <scope>NUCLEOTIDE SEQUENCE</scope>
    <source>
        <strain evidence="4">Isolate 1-1 / race 1 (BBBD)</strain>
        <strain evidence="3">isolate 1-1 / race 1 (BBBD)</strain>
    </source>
</reference>
<sequence length="278" mass="30877">MPPKSQAPQGTEDINAGGYATDQSQLRRSARASSAALETGMVATPSDSRVRLTKPGQAPAAASLESGSSKAPRAKPKKKRIIEQESLEPEATPAIVTNLDSEAYDFSQDTDKSIEIQPREAKKNKVEKQYDDLFEFFEEPFWKKGDKPNTQINYKCKWCGEIYRAHATSRGNLKVHRDGSTQSKKKSHGCVNREKAKKAGEKLPLSVAERNISQANGGGDPKQTVISGFLQPKTTFVNRVLNQLIMMWQIQQALPWSRIEDPSLHAAFQYSNPKAILY</sequence>
<dbReference type="PANTHER" id="PTHR47501">
    <property type="entry name" value="TRANSPOSASE-RELATED"/>
    <property type="match status" value="1"/>
</dbReference>
<dbReference type="PANTHER" id="PTHR47501:SF5">
    <property type="entry name" value="HAT C-TERMINAL DIMERISATION DOMAIN-CONTAINING PROTEIN"/>
    <property type="match status" value="1"/>
</dbReference>
<dbReference type="Proteomes" id="UP000005240">
    <property type="component" value="Unassembled WGS sequence"/>
</dbReference>
<reference evidence="2" key="2">
    <citation type="submission" date="2016-05" db="EMBL/GenBank/DDBJ databases">
        <title>Comparative analysis highlights variable genome content of wheat rusts and divergence of the mating loci.</title>
        <authorList>
            <person name="Cuomo C.A."/>
            <person name="Bakkeren G."/>
            <person name="Szabo L."/>
            <person name="Khalil H."/>
            <person name="Joly D."/>
            <person name="Goldberg J."/>
            <person name="Young S."/>
            <person name="Zeng Q."/>
            <person name="Fellers J."/>
        </authorList>
    </citation>
    <scope>NUCLEOTIDE SEQUENCE [LARGE SCALE GENOMIC DNA]</scope>
    <source>
        <strain evidence="2">1-1 BBBD Race 1</strain>
    </source>
</reference>
<proteinExistence type="predicted"/>
<evidence type="ECO:0000256" key="1">
    <source>
        <dbReference type="SAM" id="MobiDB-lite"/>
    </source>
</evidence>
<dbReference type="AlphaFoldDB" id="A0A180FYA4"/>
<organism evidence="2">
    <name type="scientific">Puccinia triticina (isolate 1-1 / race 1 (BBBD))</name>
    <name type="common">Brown leaf rust fungus</name>
    <dbReference type="NCBI Taxonomy" id="630390"/>
    <lineage>
        <taxon>Eukaryota</taxon>
        <taxon>Fungi</taxon>
        <taxon>Dikarya</taxon>
        <taxon>Basidiomycota</taxon>
        <taxon>Pucciniomycotina</taxon>
        <taxon>Pucciniomycetes</taxon>
        <taxon>Pucciniales</taxon>
        <taxon>Pucciniaceae</taxon>
        <taxon>Puccinia</taxon>
    </lineage>
</organism>
<name>A0A180FYA4_PUCT1</name>
<reference evidence="3" key="4">
    <citation type="submission" date="2025-05" db="UniProtKB">
        <authorList>
            <consortium name="EnsemblFungi"/>
        </authorList>
    </citation>
    <scope>IDENTIFICATION</scope>
    <source>
        <strain evidence="3">isolate 1-1 / race 1 (BBBD)</strain>
    </source>
</reference>
<evidence type="ECO:0000313" key="4">
    <source>
        <dbReference type="Proteomes" id="UP000005240"/>
    </source>
</evidence>
<dbReference type="EnsemblFungi" id="PTTG_30554-t43_1">
    <property type="protein sequence ID" value="PTTG_30554-t43_1-p1"/>
    <property type="gene ID" value="PTTG_30554"/>
</dbReference>
<dbReference type="VEuPathDB" id="FungiDB:PTTG_30554"/>
<gene>
    <name evidence="2" type="ORF">PTTG_30554</name>
</gene>
<keyword evidence="4" id="KW-1185">Reference proteome</keyword>
<protein>
    <submittedName>
        <fullName evidence="2 3">Uncharacterized protein</fullName>
    </submittedName>
</protein>
<feature type="non-terminal residue" evidence="2">
    <location>
        <position position="278"/>
    </location>
</feature>
<dbReference type="EMBL" id="ADAS02004538">
    <property type="protein sequence ID" value="OAV85394.1"/>
    <property type="molecule type" value="Genomic_DNA"/>
</dbReference>
<evidence type="ECO:0000313" key="2">
    <source>
        <dbReference type="EMBL" id="OAV85394.1"/>
    </source>
</evidence>